<proteinExistence type="predicted"/>
<feature type="compositionally biased region" description="Acidic residues" evidence="1">
    <location>
        <begin position="224"/>
        <end position="234"/>
    </location>
</feature>
<protein>
    <recommendedName>
        <fullName evidence="5">Cell wall protein</fullName>
    </recommendedName>
</protein>
<feature type="signal peptide" evidence="2">
    <location>
        <begin position="1"/>
        <end position="16"/>
    </location>
</feature>
<keyword evidence="2" id="KW-0732">Signal</keyword>
<evidence type="ECO:0008006" key="5">
    <source>
        <dbReference type="Google" id="ProtNLM"/>
    </source>
</evidence>
<evidence type="ECO:0000313" key="3">
    <source>
        <dbReference type="EMBL" id="EAZ63963.2"/>
    </source>
</evidence>
<comment type="caution">
    <text evidence="3">The sequence shown here is derived from an EMBL/GenBank/DDBJ whole genome shotgun (WGS) entry which is preliminary data.</text>
</comment>
<organism evidence="3 4">
    <name type="scientific">Scheffersomyces stipitis (strain ATCC 58785 / CBS 6054 / NBRC 10063 / NRRL Y-11545)</name>
    <name type="common">Yeast</name>
    <name type="synonym">Pichia stipitis</name>
    <dbReference type="NCBI Taxonomy" id="322104"/>
    <lineage>
        <taxon>Eukaryota</taxon>
        <taxon>Fungi</taxon>
        <taxon>Dikarya</taxon>
        <taxon>Ascomycota</taxon>
        <taxon>Saccharomycotina</taxon>
        <taxon>Pichiomycetes</taxon>
        <taxon>Debaryomycetaceae</taxon>
        <taxon>Scheffersomyces</taxon>
    </lineage>
</organism>
<dbReference type="Proteomes" id="UP000002258">
    <property type="component" value="Chromosome 1"/>
</dbReference>
<feature type="compositionally biased region" description="Polar residues" evidence="1">
    <location>
        <begin position="107"/>
        <end position="117"/>
    </location>
</feature>
<feature type="compositionally biased region" description="Low complexity" evidence="1">
    <location>
        <begin position="243"/>
        <end position="284"/>
    </location>
</feature>
<dbReference type="AlphaFoldDB" id="A3GGP9"/>
<dbReference type="InParanoid" id="A3GGP9"/>
<evidence type="ECO:0000313" key="4">
    <source>
        <dbReference type="Proteomes" id="UP000002258"/>
    </source>
</evidence>
<dbReference type="GeneID" id="4851448"/>
<gene>
    <name evidence="3" type="ORF">PICST_28690</name>
</gene>
<sequence length="301" mass="31016">MKYSILSLTLIATASCAKLDIIEFLKRDCDVSQCSAVIDKAQQNCASEDPQKEIECLCSNNDYWKALSDCSCDGTSQSDIDSYKSGYCNQGASTENSDLDSMAYDDNNYTPPTNVPATATEDDNSEGTDNVADNSADDVEDSSTSSGSEENGEEDGEEASTSLTNSIQTSTSRTTIATATESASSSPISIEDDDLDSASGAESATDESNSTTKGSDSVSVSVSEDSDLVTDDADSATATGRASSSIEKSGNSTSSSSRSTGSSESTVTEESATETGSTSATNGGNPLAINSFMVVLALVLA</sequence>
<dbReference type="RefSeq" id="XP_001387986.2">
    <property type="nucleotide sequence ID" value="XM_001387949.1"/>
</dbReference>
<feature type="compositionally biased region" description="Polar residues" evidence="1">
    <location>
        <begin position="200"/>
        <end position="214"/>
    </location>
</feature>
<dbReference type="KEGG" id="pic:PICST_28690"/>
<feature type="region of interest" description="Disordered" evidence="1">
    <location>
        <begin position="95"/>
        <end position="286"/>
    </location>
</feature>
<evidence type="ECO:0000256" key="1">
    <source>
        <dbReference type="SAM" id="MobiDB-lite"/>
    </source>
</evidence>
<reference evidence="3 4" key="1">
    <citation type="journal article" date="2007" name="Nat. Biotechnol.">
        <title>Genome sequence of the lignocellulose-bioconverting and xylose-fermenting yeast Pichia stipitis.</title>
        <authorList>
            <person name="Jeffries T.W."/>
            <person name="Grigoriev I.V."/>
            <person name="Grimwood J."/>
            <person name="Laplaza J.M."/>
            <person name="Aerts A."/>
            <person name="Salamov A."/>
            <person name="Schmutz J."/>
            <person name="Lindquist E."/>
            <person name="Dehal P."/>
            <person name="Shapiro H."/>
            <person name="Jin Y.S."/>
            <person name="Passoth V."/>
            <person name="Richardson P.M."/>
        </authorList>
    </citation>
    <scope>NUCLEOTIDE SEQUENCE [LARGE SCALE GENOMIC DNA]</scope>
    <source>
        <strain evidence="4">ATCC 58785 / CBS 6054 / NBRC 10063 / NRRL Y-11545</strain>
    </source>
</reference>
<name>A3GGP9_PICST</name>
<feature type="chain" id="PRO_5002653290" description="Cell wall protein" evidence="2">
    <location>
        <begin position="17"/>
        <end position="301"/>
    </location>
</feature>
<keyword evidence="4" id="KW-1185">Reference proteome</keyword>
<evidence type="ECO:0000256" key="2">
    <source>
        <dbReference type="SAM" id="SignalP"/>
    </source>
</evidence>
<dbReference type="OMA" id="NCQHISA"/>
<dbReference type="HOGENOM" id="CLU_924739_0_0_1"/>
<dbReference type="PROSITE" id="PS51257">
    <property type="entry name" value="PROKAR_LIPOPROTEIN"/>
    <property type="match status" value="1"/>
</dbReference>
<feature type="compositionally biased region" description="Low complexity" evidence="1">
    <location>
        <begin position="164"/>
        <end position="189"/>
    </location>
</feature>
<accession>A3GGP9</accession>
<dbReference type="EMBL" id="AAVQ01000001">
    <property type="protein sequence ID" value="EAZ63963.2"/>
    <property type="molecule type" value="Genomic_DNA"/>
</dbReference>